<proteinExistence type="predicted"/>
<name>A0ABR2BUK8_9ROSI</name>
<comment type="caution">
    <text evidence="1">The sequence shown here is derived from an EMBL/GenBank/DDBJ whole genome shotgun (WGS) entry which is preliminary data.</text>
</comment>
<accession>A0ABR2BUK8</accession>
<dbReference type="EMBL" id="JBBPBM010000081">
    <property type="protein sequence ID" value="KAK8510840.1"/>
    <property type="molecule type" value="Genomic_DNA"/>
</dbReference>
<organism evidence="1 2">
    <name type="scientific">Hibiscus sabdariffa</name>
    <name type="common">roselle</name>
    <dbReference type="NCBI Taxonomy" id="183260"/>
    <lineage>
        <taxon>Eukaryota</taxon>
        <taxon>Viridiplantae</taxon>
        <taxon>Streptophyta</taxon>
        <taxon>Embryophyta</taxon>
        <taxon>Tracheophyta</taxon>
        <taxon>Spermatophyta</taxon>
        <taxon>Magnoliopsida</taxon>
        <taxon>eudicotyledons</taxon>
        <taxon>Gunneridae</taxon>
        <taxon>Pentapetalae</taxon>
        <taxon>rosids</taxon>
        <taxon>malvids</taxon>
        <taxon>Malvales</taxon>
        <taxon>Malvaceae</taxon>
        <taxon>Malvoideae</taxon>
        <taxon>Hibiscus</taxon>
    </lineage>
</organism>
<gene>
    <name evidence="1" type="ORF">V6N12_009681</name>
</gene>
<protein>
    <submittedName>
        <fullName evidence="1">Uncharacterized protein</fullName>
    </submittedName>
</protein>
<sequence>MVEGVLQGVGVMDWSYCSMRIRHRDENQRVWVGQMSKESRMDGSLDRIEAGHRVVRVGSHGGGVLVED</sequence>
<reference evidence="1 2" key="1">
    <citation type="journal article" date="2024" name="G3 (Bethesda)">
        <title>Genome assembly of Hibiscus sabdariffa L. provides insights into metabolisms of medicinal natural products.</title>
        <authorList>
            <person name="Kim T."/>
        </authorList>
    </citation>
    <scope>NUCLEOTIDE SEQUENCE [LARGE SCALE GENOMIC DNA]</scope>
    <source>
        <strain evidence="1">TK-2024</strain>
        <tissue evidence="1">Old leaves</tissue>
    </source>
</reference>
<keyword evidence="2" id="KW-1185">Reference proteome</keyword>
<evidence type="ECO:0000313" key="2">
    <source>
        <dbReference type="Proteomes" id="UP001472677"/>
    </source>
</evidence>
<evidence type="ECO:0000313" key="1">
    <source>
        <dbReference type="EMBL" id="KAK8510840.1"/>
    </source>
</evidence>
<dbReference type="Proteomes" id="UP001472677">
    <property type="component" value="Unassembled WGS sequence"/>
</dbReference>